<protein>
    <submittedName>
        <fullName evidence="1">Uncharacterized protein</fullName>
    </submittedName>
</protein>
<name>A0A0F3GU91_9BACT</name>
<evidence type="ECO:0000313" key="1">
    <source>
        <dbReference type="EMBL" id="KJU85539.1"/>
    </source>
</evidence>
<reference evidence="1 2" key="1">
    <citation type="submission" date="2015-02" db="EMBL/GenBank/DDBJ databases">
        <title>Single-cell genomics of uncultivated deep-branching MTB reveals a conserved set of magnetosome genes.</title>
        <authorList>
            <person name="Kolinko S."/>
            <person name="Richter M."/>
            <person name="Glockner F.O."/>
            <person name="Brachmann A."/>
            <person name="Schuler D."/>
        </authorList>
    </citation>
    <scope>NUCLEOTIDE SEQUENCE [LARGE SCALE GENOMIC DNA]</scope>
    <source>
        <strain evidence="1">TM-1</strain>
    </source>
</reference>
<dbReference type="Proteomes" id="UP000033423">
    <property type="component" value="Unassembled WGS sequence"/>
</dbReference>
<evidence type="ECO:0000313" key="2">
    <source>
        <dbReference type="Proteomes" id="UP000033423"/>
    </source>
</evidence>
<sequence>MRLLPFRVYSFLGRRYKKEGRGLPSLRPTHKGRGEARFSRSGSHPLLTLQVAPGPATKKSPCPLHPVNPLIRLSWFRQSLMPSIGNTPNDCPDCLLTALSCLCYFIIMEPSQKRYWAELTQLRVHIDYLDIYLEKTVERDKWIDIIAAVTSSSSIALWAIWQEWKFVWGFIIAVSQVITAIKDLLPYKRRVKMINGLMYDLEDILHDCEKRWFDISIGELT</sequence>
<accession>A0A0F3GU91</accession>
<dbReference type="AlphaFoldDB" id="A0A0F3GU91"/>
<keyword evidence="2" id="KW-1185">Reference proteome</keyword>
<comment type="caution">
    <text evidence="1">The sequence shown here is derived from an EMBL/GenBank/DDBJ whole genome shotgun (WGS) entry which is preliminary data.</text>
</comment>
<dbReference type="EMBL" id="LACI01000979">
    <property type="protein sequence ID" value="KJU85539.1"/>
    <property type="molecule type" value="Genomic_DNA"/>
</dbReference>
<gene>
    <name evidence="1" type="ORF">MBAV_002268</name>
</gene>
<organism evidence="1 2">
    <name type="scientific">Candidatus Magnetobacterium bavaricum</name>
    <dbReference type="NCBI Taxonomy" id="29290"/>
    <lineage>
        <taxon>Bacteria</taxon>
        <taxon>Pseudomonadati</taxon>
        <taxon>Nitrospirota</taxon>
        <taxon>Thermodesulfovibrionia</taxon>
        <taxon>Thermodesulfovibrionales</taxon>
        <taxon>Candidatus Magnetobacteriaceae</taxon>
        <taxon>Candidatus Magnetobacterium</taxon>
    </lineage>
</organism>
<proteinExistence type="predicted"/>